<feature type="transmembrane region" description="Helical" evidence="5">
    <location>
        <begin position="12"/>
        <end position="33"/>
    </location>
</feature>
<evidence type="ECO:0000256" key="4">
    <source>
        <dbReference type="ARBA" id="ARBA00023136"/>
    </source>
</evidence>
<keyword evidence="3 5" id="KW-1133">Transmembrane helix</keyword>
<dbReference type="Proteomes" id="UP000194008">
    <property type="component" value="Unassembled WGS sequence"/>
</dbReference>
<evidence type="ECO:0000259" key="6">
    <source>
        <dbReference type="Pfam" id="PF04932"/>
    </source>
</evidence>
<keyword evidence="4 5" id="KW-0472">Membrane</keyword>
<accession>A0A1X1IZT6</accession>
<feature type="transmembrane region" description="Helical" evidence="5">
    <location>
        <begin position="223"/>
        <end position="247"/>
    </location>
</feature>
<feature type="domain" description="O-antigen ligase-related" evidence="6">
    <location>
        <begin position="111"/>
        <end position="239"/>
    </location>
</feature>
<evidence type="ECO:0000313" key="7">
    <source>
        <dbReference type="EMBL" id="ORO78672.1"/>
    </source>
</evidence>
<evidence type="ECO:0000256" key="5">
    <source>
        <dbReference type="SAM" id="Phobius"/>
    </source>
</evidence>
<dbReference type="InterPro" id="IPR007016">
    <property type="entry name" value="O-antigen_ligase-rel_domated"/>
</dbReference>
<name>A0A1X1IZT6_STROR</name>
<evidence type="ECO:0000313" key="8">
    <source>
        <dbReference type="Proteomes" id="UP000194008"/>
    </source>
</evidence>
<comment type="caution">
    <text evidence="7">The sequence shown here is derived from an EMBL/GenBank/DDBJ whole genome shotgun (WGS) entry which is preliminary data.</text>
</comment>
<dbReference type="Pfam" id="PF04932">
    <property type="entry name" value="Wzy_C"/>
    <property type="match status" value="1"/>
</dbReference>
<dbReference type="EMBL" id="NCUW01000028">
    <property type="protein sequence ID" value="ORO78672.1"/>
    <property type="molecule type" value="Genomic_DNA"/>
</dbReference>
<gene>
    <name evidence="7" type="ORF">B7709_03990</name>
</gene>
<evidence type="ECO:0000256" key="3">
    <source>
        <dbReference type="ARBA" id="ARBA00022989"/>
    </source>
</evidence>
<protein>
    <submittedName>
        <fullName evidence="7">Polymerase</fullName>
    </submittedName>
</protein>
<proteinExistence type="predicted"/>
<reference evidence="7 8" key="1">
    <citation type="journal article" date="2016" name="Eur. J. Clin. Microbiol. Infect. Dis.">
        <title>Whole genome sequencing as a tool for phylogenetic analysis of clinical strains of Mitis group streptococci.</title>
        <authorList>
            <person name="Rasmussen L.H."/>
            <person name="Dargis R."/>
            <person name="Hojholt K."/>
            <person name="Christensen J.J."/>
            <person name="Skovgaard O."/>
            <person name="Justesen U.S."/>
            <person name="Rosenvinge F.S."/>
            <person name="Moser C."/>
            <person name="Lukjancenko O."/>
            <person name="Rasmussen S."/>
            <person name="Nielsen X.C."/>
        </authorList>
    </citation>
    <scope>NUCLEOTIDE SEQUENCE [LARGE SCALE GENOMIC DNA]</scope>
    <source>
        <strain evidence="7 8">Y_5914_11</strain>
    </source>
</reference>
<evidence type="ECO:0000256" key="1">
    <source>
        <dbReference type="ARBA" id="ARBA00004141"/>
    </source>
</evidence>
<dbReference type="GO" id="GO:0016020">
    <property type="term" value="C:membrane"/>
    <property type="evidence" value="ECO:0007669"/>
    <property type="project" value="UniProtKB-SubCell"/>
</dbReference>
<keyword evidence="2 5" id="KW-0812">Transmembrane</keyword>
<evidence type="ECO:0000256" key="2">
    <source>
        <dbReference type="ARBA" id="ARBA00022692"/>
    </source>
</evidence>
<dbReference type="AlphaFoldDB" id="A0A1X1IZT6"/>
<feature type="transmembrane region" description="Helical" evidence="5">
    <location>
        <begin position="82"/>
        <end position="104"/>
    </location>
</feature>
<feature type="transmembrane region" description="Helical" evidence="5">
    <location>
        <begin position="259"/>
        <end position="287"/>
    </location>
</feature>
<feature type="transmembrane region" description="Helical" evidence="5">
    <location>
        <begin position="110"/>
        <end position="136"/>
    </location>
</feature>
<comment type="subcellular location">
    <subcellularLocation>
        <location evidence="1">Membrane</location>
        <topology evidence="1">Multi-pass membrane protein</topology>
    </subcellularLocation>
</comment>
<organism evidence="7 8">
    <name type="scientific">Streptococcus oralis subsp. dentisani</name>
    <dbReference type="NCBI Taxonomy" id="1458253"/>
    <lineage>
        <taxon>Bacteria</taxon>
        <taxon>Bacillati</taxon>
        <taxon>Bacillota</taxon>
        <taxon>Bacilli</taxon>
        <taxon>Lactobacillales</taxon>
        <taxon>Streptococcaceae</taxon>
        <taxon>Streptococcus</taxon>
    </lineage>
</organism>
<feature type="transmembrane region" description="Helical" evidence="5">
    <location>
        <begin position="148"/>
        <end position="166"/>
    </location>
</feature>
<sequence>MYKYYKNTLTNFLAIFVRIVLILAVISLLFWCFGSVLNIIKPTNYVVSSWSGGQVTTSYYNLYFETQNALFLGYKMIRNSGIFAEAPMWSLLLSVALIFQELLLKHSTRIFVLLMLTILTTASTTGFFIAGLLLIYKVINQKRSWFKYINLISIPVLIFTLVKVWGEKSDSASASIRYDDYVAGFLAWKDHFIFGSGLSSGIRAIESYMDTTIRSNLGYSNSFFVILAQGGIILGVLYFYPVVSVLLKRFSSNSKMLALLFIILIFTAIFTDTPLFILFVGIFYALILNREHT</sequence>